<gene>
    <name evidence="1" type="primary">A09g513160.1_BraROA</name>
    <name evidence="1" type="ORF">IGI04_036470</name>
</gene>
<reference evidence="1 2" key="1">
    <citation type="submission" date="2021-03" db="EMBL/GenBank/DDBJ databases">
        <authorList>
            <person name="King G.J."/>
            <person name="Bancroft I."/>
            <person name="Baten A."/>
            <person name="Bloomfield J."/>
            <person name="Borpatragohain P."/>
            <person name="He Z."/>
            <person name="Irish N."/>
            <person name="Irwin J."/>
            <person name="Liu K."/>
            <person name="Mauleon R.P."/>
            <person name="Moore J."/>
            <person name="Morris R."/>
            <person name="Ostergaard L."/>
            <person name="Wang B."/>
            <person name="Wells R."/>
        </authorList>
    </citation>
    <scope>NUCLEOTIDE SEQUENCE [LARGE SCALE GENOMIC DNA]</scope>
    <source>
        <strain evidence="1">R-o-18</strain>
        <tissue evidence="1">Leaf</tissue>
    </source>
</reference>
<proteinExistence type="predicted"/>
<dbReference type="Proteomes" id="UP000823674">
    <property type="component" value="Chromosome A09"/>
</dbReference>
<comment type="caution">
    <text evidence="1">The sequence shown here is derived from an EMBL/GenBank/DDBJ whole genome shotgun (WGS) entry which is preliminary data.</text>
</comment>
<protein>
    <submittedName>
        <fullName evidence="1">Uncharacterized protein</fullName>
    </submittedName>
</protein>
<name>A0ABQ7LH96_BRACM</name>
<dbReference type="EMBL" id="JADBGQ010000008">
    <property type="protein sequence ID" value="KAG5385000.1"/>
    <property type="molecule type" value="Genomic_DNA"/>
</dbReference>
<accession>A0ABQ7LH96</accession>
<evidence type="ECO:0000313" key="2">
    <source>
        <dbReference type="Proteomes" id="UP000823674"/>
    </source>
</evidence>
<keyword evidence="2" id="KW-1185">Reference proteome</keyword>
<sequence length="62" mass="7284">MHILLYYLHLLQPLKFMIHGGSLLFEIMGAWRRLLCAKQVISLVETMKLVSFSRSVSHRRLT</sequence>
<evidence type="ECO:0000313" key="1">
    <source>
        <dbReference type="EMBL" id="KAG5385000.1"/>
    </source>
</evidence>
<organism evidence="1 2">
    <name type="scientific">Brassica rapa subsp. trilocularis</name>
    <dbReference type="NCBI Taxonomy" id="1813537"/>
    <lineage>
        <taxon>Eukaryota</taxon>
        <taxon>Viridiplantae</taxon>
        <taxon>Streptophyta</taxon>
        <taxon>Embryophyta</taxon>
        <taxon>Tracheophyta</taxon>
        <taxon>Spermatophyta</taxon>
        <taxon>Magnoliopsida</taxon>
        <taxon>eudicotyledons</taxon>
        <taxon>Gunneridae</taxon>
        <taxon>Pentapetalae</taxon>
        <taxon>rosids</taxon>
        <taxon>malvids</taxon>
        <taxon>Brassicales</taxon>
        <taxon>Brassicaceae</taxon>
        <taxon>Brassiceae</taxon>
        <taxon>Brassica</taxon>
    </lineage>
</organism>